<evidence type="ECO:0000259" key="1">
    <source>
        <dbReference type="Pfam" id="PF05099"/>
    </source>
</evidence>
<gene>
    <name evidence="2" type="ORF">V6255_06685</name>
</gene>
<feature type="domain" description="Co-chaperone DjlA N-terminal" evidence="1">
    <location>
        <begin position="24"/>
        <end position="138"/>
    </location>
</feature>
<dbReference type="RefSeq" id="WP_160060612.1">
    <property type="nucleotide sequence ID" value="NZ_JBAKBA010000011.1"/>
</dbReference>
<keyword evidence="3" id="KW-1185">Reference proteome</keyword>
<dbReference type="SUPFAM" id="SSF158682">
    <property type="entry name" value="TerB-like"/>
    <property type="match status" value="1"/>
</dbReference>
<dbReference type="Gene3D" id="1.10.3680.10">
    <property type="entry name" value="TerB-like"/>
    <property type="match status" value="1"/>
</dbReference>
<proteinExistence type="predicted"/>
<accession>A0ABU9HAC4</accession>
<name>A0ABU9HAC4_9GAMM</name>
<comment type="caution">
    <text evidence="2">The sequence shown here is derived from an EMBL/GenBank/DDBJ whole genome shotgun (WGS) entry which is preliminary data.</text>
</comment>
<dbReference type="InterPro" id="IPR029024">
    <property type="entry name" value="TerB-like"/>
</dbReference>
<evidence type="ECO:0000313" key="3">
    <source>
        <dbReference type="Proteomes" id="UP001366060"/>
    </source>
</evidence>
<dbReference type="EMBL" id="JBAKBA010000011">
    <property type="protein sequence ID" value="MEL0658827.1"/>
    <property type="molecule type" value="Genomic_DNA"/>
</dbReference>
<organism evidence="2 3">
    <name type="scientific">Psychromonas arctica</name>
    <dbReference type="NCBI Taxonomy" id="168275"/>
    <lineage>
        <taxon>Bacteria</taxon>
        <taxon>Pseudomonadati</taxon>
        <taxon>Pseudomonadota</taxon>
        <taxon>Gammaproteobacteria</taxon>
        <taxon>Alteromonadales</taxon>
        <taxon>Psychromonadaceae</taxon>
        <taxon>Psychromonas</taxon>
    </lineage>
</organism>
<dbReference type="InterPro" id="IPR007791">
    <property type="entry name" value="DjlA_N"/>
</dbReference>
<dbReference type="Pfam" id="PF05099">
    <property type="entry name" value="TerB"/>
    <property type="match status" value="1"/>
</dbReference>
<protein>
    <submittedName>
        <fullName evidence="2">TerB family tellurite resistance protein</fullName>
    </submittedName>
</protein>
<dbReference type="Proteomes" id="UP001366060">
    <property type="component" value="Unassembled WGS sequence"/>
</dbReference>
<sequence>MITKIKRLLNTLIPEESPKFDSTLAIVCLLCEVCVADENASKEEEIAIINTLEKLVDIDKEKAAELLKVGMQEITISNSVFDFTSQLGDLDSEARIDLIKAMWEIAYADGHLDKMEEALIRKVAALIYVNHSDFIRTKLSVNPE</sequence>
<dbReference type="CDD" id="cd07313">
    <property type="entry name" value="terB_like_2"/>
    <property type="match status" value="1"/>
</dbReference>
<evidence type="ECO:0000313" key="2">
    <source>
        <dbReference type="EMBL" id="MEL0658827.1"/>
    </source>
</evidence>
<reference evidence="2 3" key="1">
    <citation type="submission" date="2024-02" db="EMBL/GenBank/DDBJ databases">
        <title>Bacteria isolated from the canopy kelp, Nereocystis luetkeana.</title>
        <authorList>
            <person name="Pfister C.A."/>
            <person name="Younker I.T."/>
            <person name="Light S.H."/>
        </authorList>
    </citation>
    <scope>NUCLEOTIDE SEQUENCE [LARGE SCALE GENOMIC DNA]</scope>
    <source>
        <strain evidence="2 3">TI.2.07</strain>
    </source>
</reference>